<dbReference type="Proteomes" id="UP001056730">
    <property type="component" value="Chromosome"/>
</dbReference>
<feature type="transmembrane region" description="Helical" evidence="6">
    <location>
        <begin position="311"/>
        <end position="333"/>
    </location>
</feature>
<organism evidence="7 8">
    <name type="scientific">Lactococcus formosensis</name>
    <dbReference type="NCBI Taxonomy" id="1281486"/>
    <lineage>
        <taxon>Bacteria</taxon>
        <taxon>Bacillati</taxon>
        <taxon>Bacillota</taxon>
        <taxon>Bacilli</taxon>
        <taxon>Lactobacillales</taxon>
        <taxon>Streptococcaceae</taxon>
        <taxon>Lactococcus</taxon>
    </lineage>
</organism>
<feature type="transmembrane region" description="Helical" evidence="6">
    <location>
        <begin position="464"/>
        <end position="486"/>
    </location>
</feature>
<evidence type="ECO:0000313" key="7">
    <source>
        <dbReference type="EMBL" id="USJ20020.1"/>
    </source>
</evidence>
<keyword evidence="3 6" id="KW-0812">Transmembrane</keyword>
<feature type="transmembrane region" description="Helical" evidence="6">
    <location>
        <begin position="153"/>
        <end position="177"/>
    </location>
</feature>
<keyword evidence="2" id="KW-1003">Cell membrane</keyword>
<dbReference type="RefSeq" id="WP_017370360.1">
    <property type="nucleotide sequence ID" value="NZ_CP086395.1"/>
</dbReference>
<feature type="transmembrane region" description="Helical" evidence="6">
    <location>
        <begin position="45"/>
        <end position="69"/>
    </location>
</feature>
<proteinExistence type="predicted"/>
<dbReference type="GO" id="GO:0005886">
    <property type="term" value="C:plasma membrane"/>
    <property type="evidence" value="ECO:0007669"/>
    <property type="project" value="UniProtKB-SubCell"/>
</dbReference>
<feature type="transmembrane region" description="Helical" evidence="6">
    <location>
        <begin position="21"/>
        <end position="39"/>
    </location>
</feature>
<reference evidence="7" key="1">
    <citation type="journal article" date="2022" name="Front. Microbiol.">
        <title>Feed Insects as a Reservoir of Granadaene-Producing Lactococci.</title>
        <authorList>
            <person name="Neuzil-Bunesova V."/>
            <person name="Ramirez Garcia A."/>
            <person name="Modrackova N."/>
            <person name="Makovska M."/>
            <person name="Sabolova M."/>
            <person name="Sproer C."/>
            <person name="Bunk B."/>
            <person name="Blom J."/>
            <person name="Schwab C."/>
        </authorList>
    </citation>
    <scope>NUCLEOTIDE SEQUENCE</scope>
    <source>
        <strain evidence="7">I4/6O</strain>
    </source>
</reference>
<evidence type="ECO:0000256" key="2">
    <source>
        <dbReference type="ARBA" id="ARBA00022475"/>
    </source>
</evidence>
<evidence type="ECO:0000256" key="5">
    <source>
        <dbReference type="ARBA" id="ARBA00023136"/>
    </source>
</evidence>
<evidence type="ECO:0000256" key="4">
    <source>
        <dbReference type="ARBA" id="ARBA00022989"/>
    </source>
</evidence>
<feature type="transmembrane region" description="Helical" evidence="6">
    <location>
        <begin position="437"/>
        <end position="458"/>
    </location>
</feature>
<dbReference type="KEGG" id="lfo:LMK00_09415"/>
<feature type="transmembrane region" description="Helical" evidence="6">
    <location>
        <begin position="267"/>
        <end position="291"/>
    </location>
</feature>
<feature type="transmembrane region" description="Helical" evidence="6">
    <location>
        <begin position="233"/>
        <end position="255"/>
    </location>
</feature>
<feature type="transmembrane region" description="Helical" evidence="6">
    <location>
        <begin position="90"/>
        <end position="109"/>
    </location>
</feature>
<sequence>MRVVNSLRNSSLTIIQKIIGMILGFVTRTVFIYTLGISYQGLNGLFTSILSMLSIAELGIGSAIVFNMYRYIAEKDIETMKSLMNFYRTAYRMVAAIVTLLGLLLLPFLNFFSSYQGIHDNIFIIYLLFLANSVAGYLFSYKRSILYADQKNYVVNIFDTLYTLIVNIAYIIVLFAFKSFALYLISALLLSIIENLFIQAYADKRYPWLKEKEIRKLDPEILQRFKKQIYGMFYHNIGTFVVMGSDSLVITKFLGLTTMGLYSNYSLITGNISGLLMAALGGLTASIGNLLTEKNTEKSFEVYKNLSFATFWIFSSVSSAILLAMQAFIAVWLGDKFTLSFPVLLMIVLNFYVLGMRKPIRLFQDASGIFYENRHIPVIGAVLNLGLSLLFVTFMGLTGVLLGTFLSTLILYGYSFPKYIYSPLFERPISVYIIEQLKYFAIFGGILLLSSASTLLLNQIHNNWLNLMASIFLALILPNGLLLFIYHRTSEFQYFKSLLYRIVKRT</sequence>
<evidence type="ECO:0000256" key="1">
    <source>
        <dbReference type="ARBA" id="ARBA00004651"/>
    </source>
</evidence>
<name>A0A9Q9D6B5_9LACT</name>
<comment type="subcellular location">
    <subcellularLocation>
        <location evidence="1">Cell membrane</location>
        <topology evidence="1">Multi-pass membrane protein</topology>
    </subcellularLocation>
</comment>
<evidence type="ECO:0000256" key="3">
    <source>
        <dbReference type="ARBA" id="ARBA00022692"/>
    </source>
</evidence>
<keyword evidence="5 6" id="KW-0472">Membrane</keyword>
<feature type="transmembrane region" description="Helical" evidence="6">
    <location>
        <begin position="376"/>
        <end position="394"/>
    </location>
</feature>
<evidence type="ECO:0000256" key="6">
    <source>
        <dbReference type="SAM" id="Phobius"/>
    </source>
</evidence>
<dbReference type="EMBL" id="CP086395">
    <property type="protein sequence ID" value="USJ20020.1"/>
    <property type="molecule type" value="Genomic_DNA"/>
</dbReference>
<gene>
    <name evidence="7" type="ORF">LMK00_09415</name>
</gene>
<evidence type="ECO:0000313" key="8">
    <source>
        <dbReference type="Proteomes" id="UP001056730"/>
    </source>
</evidence>
<dbReference type="PANTHER" id="PTHR30250">
    <property type="entry name" value="PST FAMILY PREDICTED COLANIC ACID TRANSPORTER"/>
    <property type="match status" value="1"/>
</dbReference>
<dbReference type="PANTHER" id="PTHR30250:SF26">
    <property type="entry name" value="PSMA PROTEIN"/>
    <property type="match status" value="1"/>
</dbReference>
<feature type="transmembrane region" description="Helical" evidence="6">
    <location>
        <begin position="183"/>
        <end position="202"/>
    </location>
</feature>
<feature type="transmembrane region" description="Helical" evidence="6">
    <location>
        <begin position="339"/>
        <end position="355"/>
    </location>
</feature>
<accession>A0A9Q9D6B5</accession>
<dbReference type="InterPro" id="IPR050833">
    <property type="entry name" value="Poly_Biosynth_Transport"/>
</dbReference>
<keyword evidence="4 6" id="KW-1133">Transmembrane helix</keyword>
<dbReference type="InterPro" id="IPR002797">
    <property type="entry name" value="Polysacc_synth"/>
</dbReference>
<dbReference type="Pfam" id="PF01943">
    <property type="entry name" value="Polysacc_synt"/>
    <property type="match status" value="1"/>
</dbReference>
<protein>
    <submittedName>
        <fullName evidence="7">Oligosaccharide flippase family protein</fullName>
    </submittedName>
</protein>
<feature type="transmembrane region" description="Helical" evidence="6">
    <location>
        <begin position="121"/>
        <end position="141"/>
    </location>
</feature>
<feature type="transmembrane region" description="Helical" evidence="6">
    <location>
        <begin position="400"/>
        <end position="416"/>
    </location>
</feature>
<dbReference type="AlphaFoldDB" id="A0A9Q9D6B5"/>